<evidence type="ECO:0000313" key="2">
    <source>
        <dbReference type="EMBL" id="CAE7892636.1"/>
    </source>
</evidence>
<sequence length="314" mass="36016">MPEVSSAVESAGWKRPGMHQRAGQNKSWTRRLFNPSYFEGDVYRGSAGQILALLPLLRWYGSKVWSRVQPLAQIVQSFLLLCLCAEKVRQVVHTRAFDALDQAQRAHHRAFVECYGSQELRPKHHHRLHLPQQYLRFGCTPTCWPAEAKHQDFKKFYAEACSSQLAKSREGGFCIAVLPRLLLRSIELLAENPPLLHGAFELLEPFSQDEVFAATGVAECSLASKCRVALLELWHGDILLWGAEQPQGGLCRFFLQRDGVLHVAFEMLDLQTCLPEEYVFRRTKTTRMLRFSNLVHPRLPQWLCQEHDRLVCLP</sequence>
<dbReference type="Proteomes" id="UP000601435">
    <property type="component" value="Unassembled WGS sequence"/>
</dbReference>
<name>A0A813B7R8_9DINO</name>
<gene>
    <name evidence="2" type="ORF">SNEC2469_LOCUS29727</name>
</gene>
<reference evidence="2" key="1">
    <citation type="submission" date="2021-02" db="EMBL/GenBank/DDBJ databases">
        <authorList>
            <person name="Dougan E. K."/>
            <person name="Rhodes N."/>
            <person name="Thang M."/>
            <person name="Chan C."/>
        </authorList>
    </citation>
    <scope>NUCLEOTIDE SEQUENCE</scope>
</reference>
<evidence type="ECO:0000256" key="1">
    <source>
        <dbReference type="SAM" id="MobiDB-lite"/>
    </source>
</evidence>
<organism evidence="2 3">
    <name type="scientific">Symbiodinium necroappetens</name>
    <dbReference type="NCBI Taxonomy" id="1628268"/>
    <lineage>
        <taxon>Eukaryota</taxon>
        <taxon>Sar</taxon>
        <taxon>Alveolata</taxon>
        <taxon>Dinophyceae</taxon>
        <taxon>Suessiales</taxon>
        <taxon>Symbiodiniaceae</taxon>
        <taxon>Symbiodinium</taxon>
    </lineage>
</organism>
<accession>A0A813B7R8</accession>
<comment type="caution">
    <text evidence="2">The sequence shown here is derived from an EMBL/GenBank/DDBJ whole genome shotgun (WGS) entry which is preliminary data.</text>
</comment>
<feature type="region of interest" description="Disordered" evidence="1">
    <location>
        <begin position="1"/>
        <end position="26"/>
    </location>
</feature>
<dbReference type="OrthoDB" id="410534at2759"/>
<dbReference type="AlphaFoldDB" id="A0A813B7R8"/>
<proteinExistence type="predicted"/>
<keyword evidence="3" id="KW-1185">Reference proteome</keyword>
<evidence type="ECO:0000313" key="3">
    <source>
        <dbReference type="Proteomes" id="UP000601435"/>
    </source>
</evidence>
<protein>
    <submittedName>
        <fullName evidence="2">Uncharacterized protein</fullName>
    </submittedName>
</protein>
<dbReference type="EMBL" id="CAJNJA010067613">
    <property type="protein sequence ID" value="CAE7892636.1"/>
    <property type="molecule type" value="Genomic_DNA"/>
</dbReference>